<keyword evidence="3 6" id="KW-0812">Transmembrane</keyword>
<dbReference type="AlphaFoldDB" id="A0A5C8PRU4"/>
<accession>A0A5C8PRU4</accession>
<dbReference type="Proteomes" id="UP000321638">
    <property type="component" value="Unassembled WGS sequence"/>
</dbReference>
<comment type="subcellular location">
    <subcellularLocation>
        <location evidence="1">Cell membrane</location>
        <topology evidence="1">Multi-pass membrane protein</topology>
    </subcellularLocation>
</comment>
<feature type="transmembrane region" description="Helical" evidence="6">
    <location>
        <begin position="43"/>
        <end position="64"/>
    </location>
</feature>
<feature type="transmembrane region" description="Helical" evidence="6">
    <location>
        <begin position="226"/>
        <end position="246"/>
    </location>
</feature>
<evidence type="ECO:0000256" key="6">
    <source>
        <dbReference type="SAM" id="Phobius"/>
    </source>
</evidence>
<gene>
    <name evidence="7" type="ORF">FHP25_07560</name>
</gene>
<evidence type="ECO:0000256" key="5">
    <source>
        <dbReference type="ARBA" id="ARBA00023136"/>
    </source>
</evidence>
<dbReference type="RefSeq" id="WP_147846312.1">
    <property type="nucleotide sequence ID" value="NZ_VDUZ01000006.1"/>
</dbReference>
<reference evidence="7 8" key="1">
    <citation type="submission" date="2019-06" db="EMBL/GenBank/DDBJ databases">
        <title>New taxonomy in bacterial strain CC-CFT640, isolated from vineyard.</title>
        <authorList>
            <person name="Lin S.-Y."/>
            <person name="Tsai C.-F."/>
            <person name="Young C.-C."/>
        </authorList>
    </citation>
    <scope>NUCLEOTIDE SEQUENCE [LARGE SCALE GENOMIC DNA]</scope>
    <source>
        <strain evidence="7 8">CC-CFT640</strain>
    </source>
</reference>
<feature type="transmembrane region" description="Helical" evidence="6">
    <location>
        <begin position="17"/>
        <end position="37"/>
    </location>
</feature>
<dbReference type="InterPro" id="IPR001851">
    <property type="entry name" value="ABC_transp_permease"/>
</dbReference>
<evidence type="ECO:0000313" key="7">
    <source>
        <dbReference type="EMBL" id="TXL78839.1"/>
    </source>
</evidence>
<dbReference type="InterPro" id="IPR006311">
    <property type="entry name" value="TAT_signal"/>
</dbReference>
<keyword evidence="4 6" id="KW-1133">Transmembrane helix</keyword>
<organism evidence="7 8">
    <name type="scientific">Vineibacter terrae</name>
    <dbReference type="NCBI Taxonomy" id="2586908"/>
    <lineage>
        <taxon>Bacteria</taxon>
        <taxon>Pseudomonadati</taxon>
        <taxon>Pseudomonadota</taxon>
        <taxon>Alphaproteobacteria</taxon>
        <taxon>Hyphomicrobiales</taxon>
        <taxon>Vineibacter</taxon>
    </lineage>
</organism>
<feature type="transmembrane region" description="Helical" evidence="6">
    <location>
        <begin position="313"/>
        <end position="334"/>
    </location>
</feature>
<dbReference type="PROSITE" id="PS51318">
    <property type="entry name" value="TAT"/>
    <property type="match status" value="1"/>
</dbReference>
<keyword evidence="8" id="KW-1185">Reference proteome</keyword>
<dbReference type="PANTHER" id="PTHR30482:SF10">
    <property type="entry name" value="HIGH-AFFINITY BRANCHED-CHAIN AMINO ACID TRANSPORT PROTEIN BRAE"/>
    <property type="match status" value="1"/>
</dbReference>
<dbReference type="PANTHER" id="PTHR30482">
    <property type="entry name" value="HIGH-AFFINITY BRANCHED-CHAIN AMINO ACID TRANSPORT SYSTEM PERMEASE"/>
    <property type="match status" value="1"/>
</dbReference>
<feature type="transmembrane region" description="Helical" evidence="6">
    <location>
        <begin position="127"/>
        <end position="144"/>
    </location>
</feature>
<comment type="caution">
    <text evidence="7">The sequence shown here is derived from an EMBL/GenBank/DDBJ whole genome shotgun (WGS) entry which is preliminary data.</text>
</comment>
<dbReference type="OrthoDB" id="9804361at2"/>
<proteinExistence type="predicted"/>
<name>A0A5C8PRU4_9HYPH</name>
<keyword evidence="2" id="KW-1003">Cell membrane</keyword>
<sequence>MSESLWQRLTGDVPRRALLALGGLLLLLLAAPFLLRLAPAGDYWLSLLILVVYFSYIGQAWNIMMGFAGQLSLGHALYLGLGGYVAAALYVNLGIGPWLGVFIAVAAAMLAGGLIGFLGFRFSLAGVYFALLTIAFAEFTRILFDHFTWVGGSGGLFLKVEADGSAFNLQGSPLLFYYVILALAAGAFVLCRFLLTSRLGHYWLAVREDPEAAQAAGIAVLRTKMLAVLISAGLTAVGGVWSAFYYKSLFPEAAFAMGRSIEVTLAPIIGGLGTLFGPILGSALLVGLGDLFTTLAEILANDYGVKAAGLKQIGYGIALLLIVMFRRDGVWPWLARRLGFERRPADDAGEGRP</sequence>
<feature type="transmembrane region" description="Helical" evidence="6">
    <location>
        <begin position="76"/>
        <end position="93"/>
    </location>
</feature>
<dbReference type="Pfam" id="PF02653">
    <property type="entry name" value="BPD_transp_2"/>
    <property type="match status" value="1"/>
</dbReference>
<evidence type="ECO:0000256" key="4">
    <source>
        <dbReference type="ARBA" id="ARBA00022989"/>
    </source>
</evidence>
<feature type="transmembrane region" description="Helical" evidence="6">
    <location>
        <begin position="99"/>
        <end position="120"/>
    </location>
</feature>
<dbReference type="GO" id="GO:0005886">
    <property type="term" value="C:plasma membrane"/>
    <property type="evidence" value="ECO:0007669"/>
    <property type="project" value="UniProtKB-SubCell"/>
</dbReference>
<dbReference type="CDD" id="cd06581">
    <property type="entry name" value="TM_PBP1_LivM_like"/>
    <property type="match status" value="1"/>
</dbReference>
<feature type="transmembrane region" description="Helical" evidence="6">
    <location>
        <begin position="266"/>
        <end position="292"/>
    </location>
</feature>
<protein>
    <submittedName>
        <fullName evidence="7">Branched-chain amino acid ABC transporter permease</fullName>
    </submittedName>
</protein>
<evidence type="ECO:0000256" key="2">
    <source>
        <dbReference type="ARBA" id="ARBA00022475"/>
    </source>
</evidence>
<dbReference type="GO" id="GO:0015658">
    <property type="term" value="F:branched-chain amino acid transmembrane transporter activity"/>
    <property type="evidence" value="ECO:0007669"/>
    <property type="project" value="InterPro"/>
</dbReference>
<dbReference type="InterPro" id="IPR043428">
    <property type="entry name" value="LivM-like"/>
</dbReference>
<evidence type="ECO:0000256" key="3">
    <source>
        <dbReference type="ARBA" id="ARBA00022692"/>
    </source>
</evidence>
<evidence type="ECO:0000313" key="8">
    <source>
        <dbReference type="Proteomes" id="UP000321638"/>
    </source>
</evidence>
<evidence type="ECO:0000256" key="1">
    <source>
        <dbReference type="ARBA" id="ARBA00004651"/>
    </source>
</evidence>
<keyword evidence="5 6" id="KW-0472">Membrane</keyword>
<feature type="transmembrane region" description="Helical" evidence="6">
    <location>
        <begin position="175"/>
        <end position="195"/>
    </location>
</feature>
<dbReference type="EMBL" id="VDUZ01000006">
    <property type="protein sequence ID" value="TXL78839.1"/>
    <property type="molecule type" value="Genomic_DNA"/>
</dbReference>